<evidence type="ECO:0000313" key="3">
    <source>
        <dbReference type="Proteomes" id="UP000019488"/>
    </source>
</evidence>
<keyword evidence="4" id="KW-1185">Reference proteome</keyword>
<sequence length="81" mass="9018">MGKIKTAAIIIAATFTFGGAIVVQPPLQTSAKTTYVWIAPRHGKKYHYSKSCRGLNNAGKKVHVTLHWAKAHHYKLCGWEK</sequence>
<evidence type="ECO:0000313" key="1">
    <source>
        <dbReference type="EMBL" id="GAF37395.1"/>
    </source>
</evidence>
<proteinExistence type="predicted"/>
<dbReference type="AlphaFoldDB" id="X0QFJ4"/>
<accession>X0QFJ4</accession>
<dbReference type="PATRIC" id="fig|1423743.5.peg.288"/>
<reference evidence="1" key="1">
    <citation type="journal article" date="2014" name="Genome Announc.">
        <title>Draft Genome Sequences of Two Lactobacillus Strains, L. farraginis JCM 14108T and L. composti JCM 14202T, Isolated from Compost of Distilled Shochu Residue.</title>
        <authorList>
            <person name="Yuki M."/>
            <person name="Oshima K."/>
            <person name="Suda W."/>
            <person name="Kitahara M."/>
            <person name="Kitamura K."/>
            <person name="Iida T."/>
            <person name="Hattori M."/>
            <person name="Ohkuma M."/>
        </authorList>
    </citation>
    <scope>NUCLEOTIDE SEQUENCE [LARGE SCALE GENOMIC DNA]</scope>
    <source>
        <strain evidence="1">JCM 14108</strain>
    </source>
</reference>
<dbReference type="EMBL" id="AZFY01000087">
    <property type="protein sequence ID" value="KRM08201.1"/>
    <property type="molecule type" value="Genomic_DNA"/>
</dbReference>
<reference evidence="2 4" key="2">
    <citation type="journal article" date="2015" name="Genome Announc.">
        <title>Expanding the biotechnology potential of lactobacilli through comparative genomics of 213 strains and associated genera.</title>
        <authorList>
            <person name="Sun Z."/>
            <person name="Harris H.M."/>
            <person name="McCann A."/>
            <person name="Guo C."/>
            <person name="Argimon S."/>
            <person name="Zhang W."/>
            <person name="Yang X."/>
            <person name="Jeffery I.B."/>
            <person name="Cooney J.C."/>
            <person name="Kagawa T.F."/>
            <person name="Liu W."/>
            <person name="Song Y."/>
            <person name="Salvetti E."/>
            <person name="Wrobel A."/>
            <person name="Rasinkangas P."/>
            <person name="Parkhill J."/>
            <person name="Rea M.C."/>
            <person name="O'Sullivan O."/>
            <person name="Ritari J."/>
            <person name="Douillard F.P."/>
            <person name="Paul Ross R."/>
            <person name="Yang R."/>
            <person name="Briner A.E."/>
            <person name="Felis G.E."/>
            <person name="de Vos W.M."/>
            <person name="Barrangou R."/>
            <person name="Klaenhammer T.R."/>
            <person name="Caufield P.W."/>
            <person name="Cui Y."/>
            <person name="Zhang H."/>
            <person name="O'Toole P.W."/>
        </authorList>
    </citation>
    <scope>NUCLEOTIDE SEQUENCE [LARGE SCALE GENOMIC DNA]</scope>
    <source>
        <strain evidence="2 4">DSM 18382</strain>
    </source>
</reference>
<dbReference type="Proteomes" id="UP000051966">
    <property type="component" value="Unassembled WGS sequence"/>
</dbReference>
<organism evidence="1 3">
    <name type="scientific">Lentilactobacillus farraginis DSM 18382 = JCM 14108</name>
    <dbReference type="NCBI Taxonomy" id="1423743"/>
    <lineage>
        <taxon>Bacteria</taxon>
        <taxon>Bacillati</taxon>
        <taxon>Bacillota</taxon>
        <taxon>Bacilli</taxon>
        <taxon>Lactobacillales</taxon>
        <taxon>Lactobacillaceae</taxon>
        <taxon>Lentilactobacillus</taxon>
    </lineage>
</organism>
<dbReference type="Proteomes" id="UP000019488">
    <property type="component" value="Unassembled WGS sequence"/>
</dbReference>
<dbReference type="eggNOG" id="ENOG5030AHP">
    <property type="taxonomic scope" value="Bacteria"/>
</dbReference>
<evidence type="ECO:0000313" key="2">
    <source>
        <dbReference type="EMBL" id="KRM08201.1"/>
    </source>
</evidence>
<protein>
    <submittedName>
        <fullName evidence="1">Uncharacterized protein</fullName>
    </submittedName>
</protein>
<gene>
    <name evidence="2" type="ORF">FD41_GL000273</name>
    <name evidence="1" type="ORF">JCM14108_2426</name>
</gene>
<dbReference type="STRING" id="1423743.FD41_GL000273"/>
<comment type="caution">
    <text evidence="1">The sequence shown here is derived from an EMBL/GenBank/DDBJ whole genome shotgun (WGS) entry which is preliminary data.</text>
</comment>
<dbReference type="EMBL" id="BAKI01000032">
    <property type="protein sequence ID" value="GAF37395.1"/>
    <property type="molecule type" value="Genomic_DNA"/>
</dbReference>
<evidence type="ECO:0000313" key="4">
    <source>
        <dbReference type="Proteomes" id="UP000051966"/>
    </source>
</evidence>
<name>X0QFJ4_9LACO</name>
<dbReference type="OrthoDB" id="885042at2"/>
<dbReference type="RefSeq" id="WP_035180629.1">
    <property type="nucleotide sequence ID" value="NZ_AZFY01000087.1"/>
</dbReference>